<dbReference type="GO" id="GO:0004029">
    <property type="term" value="F:aldehyde dehydrogenase (NAD+) activity"/>
    <property type="evidence" value="ECO:0007669"/>
    <property type="project" value="TreeGrafter"/>
</dbReference>
<dbReference type="Gene3D" id="3.40.605.10">
    <property type="entry name" value="Aldehyde Dehydrogenase, Chain A, domain 1"/>
    <property type="match status" value="1"/>
</dbReference>
<evidence type="ECO:0000256" key="6">
    <source>
        <dbReference type="PROSITE-ProRule" id="PRU10007"/>
    </source>
</evidence>
<evidence type="ECO:0000256" key="5">
    <source>
        <dbReference type="PIRSR" id="PIRSR036492-1"/>
    </source>
</evidence>
<dbReference type="Pfam" id="PF00171">
    <property type="entry name" value="Aldedh"/>
    <property type="match status" value="1"/>
</dbReference>
<dbReference type="InterPro" id="IPR012394">
    <property type="entry name" value="Aldehyde_DH_NAD(P)"/>
</dbReference>
<dbReference type="InterPro" id="IPR016160">
    <property type="entry name" value="Ald_DH_CS_CYS"/>
</dbReference>
<evidence type="ECO:0000256" key="2">
    <source>
        <dbReference type="ARBA" id="ARBA00023002"/>
    </source>
</evidence>
<dbReference type="RefSeq" id="WP_143095610.1">
    <property type="nucleotide sequence ID" value="NZ_FOVI01000009.1"/>
</dbReference>
<evidence type="ECO:0000313" key="9">
    <source>
        <dbReference type="EMBL" id="SFN71606.1"/>
    </source>
</evidence>
<evidence type="ECO:0000259" key="8">
    <source>
        <dbReference type="Pfam" id="PF00171"/>
    </source>
</evidence>
<dbReference type="STRING" id="913024.SAMN05421741_109125"/>
<keyword evidence="10" id="KW-1185">Reference proteome</keyword>
<accession>A0A1I5BA93</accession>
<dbReference type="PANTHER" id="PTHR43570">
    <property type="entry name" value="ALDEHYDE DEHYDROGENASE"/>
    <property type="match status" value="1"/>
</dbReference>
<dbReference type="FunFam" id="3.40.309.10:FF:000003">
    <property type="entry name" value="Aldehyde dehydrogenase"/>
    <property type="match status" value="1"/>
</dbReference>
<organism evidence="9 10">
    <name type="scientific">Paenimyroides ummariense</name>
    <dbReference type="NCBI Taxonomy" id="913024"/>
    <lineage>
        <taxon>Bacteria</taxon>
        <taxon>Pseudomonadati</taxon>
        <taxon>Bacteroidota</taxon>
        <taxon>Flavobacteriia</taxon>
        <taxon>Flavobacteriales</taxon>
        <taxon>Flavobacteriaceae</taxon>
        <taxon>Paenimyroides</taxon>
    </lineage>
</organism>
<dbReference type="InterPro" id="IPR016161">
    <property type="entry name" value="Ald_DH/histidinol_DH"/>
</dbReference>
<protein>
    <recommendedName>
        <fullName evidence="4">Aldehyde dehydrogenase</fullName>
    </recommendedName>
</protein>
<feature type="active site" evidence="5 6">
    <location>
        <position position="206"/>
    </location>
</feature>
<dbReference type="Proteomes" id="UP000199036">
    <property type="component" value="Unassembled WGS sequence"/>
</dbReference>
<feature type="domain" description="Aldehyde dehydrogenase" evidence="8">
    <location>
        <begin position="15"/>
        <end position="424"/>
    </location>
</feature>
<dbReference type="FunFam" id="3.40.605.10:FF:000004">
    <property type="entry name" value="Aldehyde dehydrogenase"/>
    <property type="match status" value="1"/>
</dbReference>
<evidence type="ECO:0000256" key="4">
    <source>
        <dbReference type="PIRNR" id="PIRNR036492"/>
    </source>
</evidence>
<keyword evidence="2 4" id="KW-0560">Oxidoreductase</keyword>
<reference evidence="10" key="1">
    <citation type="submission" date="2016-10" db="EMBL/GenBank/DDBJ databases">
        <authorList>
            <person name="Varghese N."/>
            <person name="Submissions S."/>
        </authorList>
    </citation>
    <scope>NUCLEOTIDE SEQUENCE [LARGE SCALE GENOMIC DNA]</scope>
    <source>
        <strain evidence="10">DS-12</strain>
    </source>
</reference>
<proteinExistence type="inferred from homology"/>
<dbReference type="OrthoDB" id="9762913at2"/>
<dbReference type="PROSITE" id="PS00687">
    <property type="entry name" value="ALDEHYDE_DEHYDR_GLU"/>
    <property type="match status" value="1"/>
</dbReference>
<dbReference type="Gene3D" id="3.40.309.10">
    <property type="entry name" value="Aldehyde Dehydrogenase, Chain A, domain 2"/>
    <property type="match status" value="1"/>
</dbReference>
<dbReference type="PANTHER" id="PTHR43570:SF16">
    <property type="entry name" value="ALDEHYDE DEHYDROGENASE TYPE III, ISOFORM Q"/>
    <property type="match status" value="1"/>
</dbReference>
<evidence type="ECO:0000313" key="10">
    <source>
        <dbReference type="Proteomes" id="UP000199036"/>
    </source>
</evidence>
<dbReference type="InterPro" id="IPR015590">
    <property type="entry name" value="Aldehyde_DH_dom"/>
</dbReference>
<evidence type="ECO:0000256" key="3">
    <source>
        <dbReference type="ARBA" id="ARBA00023027"/>
    </source>
</evidence>
<dbReference type="AlphaFoldDB" id="A0A1I5BA93"/>
<dbReference type="SUPFAM" id="SSF53720">
    <property type="entry name" value="ALDH-like"/>
    <property type="match status" value="1"/>
</dbReference>
<sequence>MENLQNLHTYFYSGKTLSFKHRMDCLQQFQKLLNNHKNEMIAALQADFNKPAVETLVTEISMLQKELTYFKNNLKTWMHPKRVFPSILNFPSKETLEYQPYGVVLVISPWNYPLLLALQPVMAALAAGNCVVLKPSELAPNTSALLGNLIGKYFSHEYIRVIEGGAEETTELLNHKFDKIFFTGSTSVGKIVHQAAAKNLTPVVLELGGKSPCIVTPSTNIPLAAKRIAFGKFVNAGQTCIAPDFIFIHPKVEKQFIAEMQKVLETFYGDEPEASPYFARIINEQHYHRIKQYVLKGNVLIGGQTNSKKRYIAPTLIKIDDLNDEVMQHEIFGPVLPIVNYNHISEIIVYNHENDKPLAFYVFGNDKTEIETLLNQCKYGGACVNDCLSHIVNSKLPFGGIGASGFGNYHGKYSFKAFSQAKAVVYRKTWFDNKLKYPPYTKDKLALLKKLFKFL</sequence>
<dbReference type="InterPro" id="IPR016162">
    <property type="entry name" value="Ald_DH_N"/>
</dbReference>
<gene>
    <name evidence="9" type="ORF">SAMN05421741_109125</name>
</gene>
<evidence type="ECO:0000256" key="1">
    <source>
        <dbReference type="ARBA" id="ARBA00009986"/>
    </source>
</evidence>
<feature type="active site" evidence="5">
    <location>
        <position position="240"/>
    </location>
</feature>
<evidence type="ECO:0000256" key="7">
    <source>
        <dbReference type="RuleBase" id="RU003345"/>
    </source>
</evidence>
<name>A0A1I5BA93_9FLAO</name>
<comment type="similarity">
    <text evidence="1 4 7">Belongs to the aldehyde dehydrogenase family.</text>
</comment>
<keyword evidence="3" id="KW-0520">NAD</keyword>
<dbReference type="GO" id="GO:0006081">
    <property type="term" value="P:aldehyde metabolic process"/>
    <property type="evidence" value="ECO:0007669"/>
    <property type="project" value="InterPro"/>
</dbReference>
<dbReference type="EMBL" id="FOVI01000009">
    <property type="protein sequence ID" value="SFN71606.1"/>
    <property type="molecule type" value="Genomic_DNA"/>
</dbReference>
<dbReference type="PROSITE" id="PS00070">
    <property type="entry name" value="ALDEHYDE_DEHYDR_CYS"/>
    <property type="match status" value="1"/>
</dbReference>
<dbReference type="InterPro" id="IPR016163">
    <property type="entry name" value="Ald_DH_C"/>
</dbReference>
<dbReference type="InterPro" id="IPR029510">
    <property type="entry name" value="Ald_DH_CS_GLU"/>
</dbReference>
<dbReference type="GO" id="GO:0005737">
    <property type="term" value="C:cytoplasm"/>
    <property type="evidence" value="ECO:0007669"/>
    <property type="project" value="TreeGrafter"/>
</dbReference>
<dbReference type="PIRSF" id="PIRSF036492">
    <property type="entry name" value="ALDH"/>
    <property type="match status" value="1"/>
</dbReference>